<accession>H5TBD1</accession>
<dbReference type="CDD" id="cd04301">
    <property type="entry name" value="NAT_SF"/>
    <property type="match status" value="1"/>
</dbReference>
<keyword evidence="2 5" id="KW-0963">Cytoplasm</keyword>
<evidence type="ECO:0000313" key="8">
    <source>
        <dbReference type="Proteomes" id="UP000053586"/>
    </source>
</evidence>
<evidence type="ECO:0000313" key="7">
    <source>
        <dbReference type="EMBL" id="GAB55608.1"/>
    </source>
</evidence>
<reference evidence="7 8" key="1">
    <citation type="journal article" date="2012" name="J. Bacteriol.">
        <title>Genome sequence of proteorhodopsin-containing sea ice bacterium Glaciecola punicea ACAM 611T.</title>
        <authorList>
            <person name="Qin Q.-L."/>
            <person name="Xie B.-B."/>
            <person name="Shu Y.-L."/>
            <person name="Rong J.-C."/>
            <person name="Zhao D.-L."/>
            <person name="Zhang X.-Y."/>
            <person name="Chen X.-L."/>
            <person name="Zhou B.-C."/>
            <person name="Zhanga Y.-Z."/>
        </authorList>
    </citation>
    <scope>NUCLEOTIDE SEQUENCE [LARGE SCALE GENOMIC DNA]</scope>
    <source>
        <strain evidence="7 8">ACAM 611</strain>
    </source>
</reference>
<dbReference type="InterPro" id="IPR006464">
    <property type="entry name" value="AcTrfase_RimI/Ard1"/>
</dbReference>
<protein>
    <recommendedName>
        <fullName evidence="5">[Ribosomal protein bS18]-alanine N-acetyltransferase</fullName>
        <ecNumber evidence="5">2.3.1.266</ecNumber>
    </recommendedName>
</protein>
<feature type="domain" description="N-acetyltransferase" evidence="6">
    <location>
        <begin position="3"/>
        <end position="155"/>
    </location>
</feature>
<sequence length="155" mass="17624">MTKTVNNIRIVYSADAISLHQRAYSIFCAHRDSPWQFTTFEKALMLPNSLIAIIDNECVGYALITVVLGEVEIEDICALPDLRRQGIASTLLSHVISDANRRRDDYILLEVAQKNKPAKALYEKHGFALVTTRKNYYRLVNNTFDDALLLKKILP</sequence>
<comment type="function">
    <text evidence="5">Acetylates the N-terminal alanine of ribosomal protein bS18.</text>
</comment>
<comment type="catalytic activity">
    <reaction evidence="5">
        <text>N-terminal L-alanyl-[ribosomal protein bS18] + acetyl-CoA = N-terminal N(alpha)-acetyl-L-alanyl-[ribosomal protein bS18] + CoA + H(+)</text>
        <dbReference type="Rhea" id="RHEA:43756"/>
        <dbReference type="Rhea" id="RHEA-COMP:10676"/>
        <dbReference type="Rhea" id="RHEA-COMP:10677"/>
        <dbReference type="ChEBI" id="CHEBI:15378"/>
        <dbReference type="ChEBI" id="CHEBI:57287"/>
        <dbReference type="ChEBI" id="CHEBI:57288"/>
        <dbReference type="ChEBI" id="CHEBI:64718"/>
        <dbReference type="ChEBI" id="CHEBI:83683"/>
        <dbReference type="EC" id="2.3.1.266"/>
    </reaction>
</comment>
<dbReference type="Gene3D" id="3.40.630.30">
    <property type="match status" value="1"/>
</dbReference>
<dbReference type="Proteomes" id="UP000053586">
    <property type="component" value="Unassembled WGS sequence"/>
</dbReference>
<dbReference type="GO" id="GO:0008999">
    <property type="term" value="F:protein-N-terminal-alanine acetyltransferase activity"/>
    <property type="evidence" value="ECO:0007669"/>
    <property type="project" value="UniProtKB-EC"/>
</dbReference>
<dbReference type="PANTHER" id="PTHR43420:SF44">
    <property type="entry name" value="ACETYLTRANSFERASE YPEA"/>
    <property type="match status" value="1"/>
</dbReference>
<comment type="subcellular location">
    <subcellularLocation>
        <location evidence="5">Cytoplasm</location>
    </subcellularLocation>
</comment>
<dbReference type="PANTHER" id="PTHR43420">
    <property type="entry name" value="ACETYLTRANSFERASE"/>
    <property type="match status" value="1"/>
</dbReference>
<dbReference type="PROSITE" id="PS51186">
    <property type="entry name" value="GNAT"/>
    <property type="match status" value="1"/>
</dbReference>
<evidence type="ECO:0000256" key="2">
    <source>
        <dbReference type="ARBA" id="ARBA00022490"/>
    </source>
</evidence>
<dbReference type="InterPro" id="IPR016181">
    <property type="entry name" value="Acyl_CoA_acyltransferase"/>
</dbReference>
<dbReference type="EC" id="2.3.1.266" evidence="5"/>
<dbReference type="eggNOG" id="COG0456">
    <property type="taxonomic scope" value="Bacteria"/>
</dbReference>
<dbReference type="InterPro" id="IPR050680">
    <property type="entry name" value="YpeA/RimI_acetyltransf"/>
</dbReference>
<evidence type="ECO:0000256" key="3">
    <source>
        <dbReference type="ARBA" id="ARBA00022679"/>
    </source>
</evidence>
<keyword evidence="8" id="KW-1185">Reference proteome</keyword>
<comment type="similarity">
    <text evidence="1 5">Belongs to the acetyltransferase family. RimI subfamily.</text>
</comment>
<organism evidence="7 8">
    <name type="scientific">Glaciecola punicea ACAM 611</name>
    <dbReference type="NCBI Taxonomy" id="1121923"/>
    <lineage>
        <taxon>Bacteria</taxon>
        <taxon>Pseudomonadati</taxon>
        <taxon>Pseudomonadota</taxon>
        <taxon>Gammaproteobacteria</taxon>
        <taxon>Alteromonadales</taxon>
        <taxon>Alteromonadaceae</taxon>
        <taxon>Glaciecola</taxon>
    </lineage>
</organism>
<reference evidence="7 8" key="2">
    <citation type="journal article" date="2017" name="Antonie Van Leeuwenhoek">
        <title>Rhizobium rhizosphaerae sp. nov., a novel species isolated from rice rhizosphere.</title>
        <authorList>
            <person name="Zhao J.J."/>
            <person name="Zhang J."/>
            <person name="Zhang R.J."/>
            <person name="Zhang C.W."/>
            <person name="Yin H.Q."/>
            <person name="Zhang X.X."/>
        </authorList>
    </citation>
    <scope>NUCLEOTIDE SEQUENCE [LARGE SCALE GENOMIC DNA]</scope>
    <source>
        <strain evidence="7 8">ACAM 611</strain>
    </source>
</reference>
<name>H5TBD1_9ALTE</name>
<gene>
    <name evidence="7" type="primary">rimI</name>
    <name evidence="7" type="ORF">GPUN_1488</name>
</gene>
<dbReference type="NCBIfam" id="TIGR01575">
    <property type="entry name" value="rimI"/>
    <property type="match status" value="1"/>
</dbReference>
<evidence type="ECO:0000259" key="6">
    <source>
        <dbReference type="PROSITE" id="PS51186"/>
    </source>
</evidence>
<evidence type="ECO:0000256" key="4">
    <source>
        <dbReference type="ARBA" id="ARBA00023315"/>
    </source>
</evidence>
<evidence type="ECO:0000256" key="5">
    <source>
        <dbReference type="RuleBase" id="RU363094"/>
    </source>
</evidence>
<keyword evidence="4 7" id="KW-0012">Acyltransferase</keyword>
<dbReference type="EMBL" id="BAET01000013">
    <property type="protein sequence ID" value="GAB55608.1"/>
    <property type="molecule type" value="Genomic_DNA"/>
</dbReference>
<proteinExistence type="inferred from homology"/>
<dbReference type="AlphaFoldDB" id="H5TBD1"/>
<comment type="caution">
    <text evidence="7">The sequence shown here is derived from an EMBL/GenBank/DDBJ whole genome shotgun (WGS) entry which is preliminary data.</text>
</comment>
<keyword evidence="3 7" id="KW-0808">Transferase</keyword>
<evidence type="ECO:0000256" key="1">
    <source>
        <dbReference type="ARBA" id="ARBA00005395"/>
    </source>
</evidence>
<dbReference type="InterPro" id="IPR000182">
    <property type="entry name" value="GNAT_dom"/>
</dbReference>
<dbReference type="Pfam" id="PF00583">
    <property type="entry name" value="Acetyltransf_1"/>
    <property type="match status" value="1"/>
</dbReference>
<dbReference type="STRING" id="56804.BAE46_12690"/>
<dbReference type="SUPFAM" id="SSF55729">
    <property type="entry name" value="Acyl-CoA N-acyltransferases (Nat)"/>
    <property type="match status" value="1"/>
</dbReference>
<dbReference type="GO" id="GO:0005737">
    <property type="term" value="C:cytoplasm"/>
    <property type="evidence" value="ECO:0007669"/>
    <property type="project" value="UniProtKB-SubCell"/>
</dbReference>